<organism evidence="2 3">
    <name type="scientific">Beta vulgaris subsp. vulgaris</name>
    <name type="common">Beet</name>
    <dbReference type="NCBI Taxonomy" id="3555"/>
    <lineage>
        <taxon>Eukaryota</taxon>
        <taxon>Viridiplantae</taxon>
        <taxon>Streptophyta</taxon>
        <taxon>Embryophyta</taxon>
        <taxon>Tracheophyta</taxon>
        <taxon>Spermatophyta</taxon>
        <taxon>Magnoliopsida</taxon>
        <taxon>eudicotyledons</taxon>
        <taxon>Gunneridae</taxon>
        <taxon>Pentapetalae</taxon>
        <taxon>Caryophyllales</taxon>
        <taxon>Chenopodiaceae</taxon>
        <taxon>Betoideae</taxon>
        <taxon>Beta</taxon>
    </lineage>
</organism>
<dbReference type="EMBL" id="KQ101268">
    <property type="protein sequence ID" value="KMS93563.1"/>
    <property type="molecule type" value="Genomic_DNA"/>
</dbReference>
<dbReference type="Gramene" id="KMS93563">
    <property type="protein sequence ID" value="KMS93563"/>
    <property type="gene ID" value="BVRB_030210"/>
</dbReference>
<reference evidence="2 3" key="1">
    <citation type="journal article" date="2014" name="Nature">
        <title>The genome of the recently domesticated crop plant sugar beet (Beta vulgaris).</title>
        <authorList>
            <person name="Dohm J.C."/>
            <person name="Minoche A.E."/>
            <person name="Holtgrawe D."/>
            <person name="Capella-Gutierrez S."/>
            <person name="Zakrzewski F."/>
            <person name="Tafer H."/>
            <person name="Rupp O."/>
            <person name="Sorensen T.R."/>
            <person name="Stracke R."/>
            <person name="Reinhardt R."/>
            <person name="Goesmann A."/>
            <person name="Kraft T."/>
            <person name="Schulz B."/>
            <person name="Stadler P.F."/>
            <person name="Schmidt T."/>
            <person name="Gabaldon T."/>
            <person name="Lehrach H."/>
            <person name="Weisshaar B."/>
            <person name="Himmelbauer H."/>
        </authorList>
    </citation>
    <scope>NUCLEOTIDE SEQUENCE [LARGE SCALE GENOMIC DNA]</scope>
    <source>
        <tissue evidence="2">Taproot</tissue>
    </source>
</reference>
<gene>
    <name evidence="2" type="ORF">BVRB_030210</name>
</gene>
<dbReference type="OrthoDB" id="411615at2759"/>
<dbReference type="OMA" id="CYGKPRI"/>
<feature type="domain" description="Reverse transcriptase Ty1/copia-type" evidence="1">
    <location>
        <begin position="1"/>
        <end position="96"/>
    </location>
</feature>
<evidence type="ECO:0000259" key="1">
    <source>
        <dbReference type="Pfam" id="PF07727"/>
    </source>
</evidence>
<sequence length="123" mass="14304">IQGKWIFKVKTGADGEAIRKKARFVARGFTQKKGVDYQQTYSPVISMTSLRLMLTIAAHHDLEIVQMDIDTAYLYGELSEEIYLQQPEGFRKRDKHGTELVCCQYCYGKPRIVLKFFLSQKYK</sequence>
<dbReference type="Pfam" id="PF07727">
    <property type="entry name" value="RVT_2"/>
    <property type="match status" value="1"/>
</dbReference>
<protein>
    <recommendedName>
        <fullName evidence="1">Reverse transcriptase Ty1/copia-type domain-containing protein</fullName>
    </recommendedName>
</protein>
<keyword evidence="3" id="KW-1185">Reference proteome</keyword>
<accession>A0A0J8B0X0</accession>
<dbReference type="Proteomes" id="UP000035740">
    <property type="component" value="Unassembled WGS sequence"/>
</dbReference>
<evidence type="ECO:0000313" key="3">
    <source>
        <dbReference type="Proteomes" id="UP000035740"/>
    </source>
</evidence>
<dbReference type="AlphaFoldDB" id="A0A0J8B0X0"/>
<name>A0A0J8B0X0_BETVV</name>
<feature type="non-terminal residue" evidence="2">
    <location>
        <position position="1"/>
    </location>
</feature>
<proteinExistence type="predicted"/>
<feature type="non-terminal residue" evidence="2">
    <location>
        <position position="123"/>
    </location>
</feature>
<evidence type="ECO:0000313" key="2">
    <source>
        <dbReference type="EMBL" id="KMS93563.1"/>
    </source>
</evidence>
<dbReference type="InterPro" id="IPR013103">
    <property type="entry name" value="RVT_2"/>
</dbReference>